<dbReference type="InterPro" id="IPR003018">
    <property type="entry name" value="GAF"/>
</dbReference>
<keyword evidence="11 23" id="KW-0418">Kinase</keyword>
<evidence type="ECO:0000256" key="6">
    <source>
        <dbReference type="ARBA" id="ARBA00022553"/>
    </source>
</evidence>
<dbReference type="Pfam" id="PF01590">
    <property type="entry name" value="GAF"/>
    <property type="match status" value="1"/>
</dbReference>
<dbReference type="GO" id="GO:0000155">
    <property type="term" value="F:phosphorelay sensor kinase activity"/>
    <property type="evidence" value="ECO:0007669"/>
    <property type="project" value="InterPro"/>
</dbReference>
<keyword evidence="24" id="KW-1185">Reference proteome</keyword>
<dbReference type="SMART" id="SM00388">
    <property type="entry name" value="HisKA"/>
    <property type="match status" value="1"/>
</dbReference>
<evidence type="ECO:0000256" key="5">
    <source>
        <dbReference type="ARBA" id="ARBA00022519"/>
    </source>
</evidence>
<dbReference type="InterPro" id="IPR001789">
    <property type="entry name" value="Sig_transdc_resp-reg_receiver"/>
</dbReference>
<keyword evidence="4" id="KW-1003">Cell membrane</keyword>
<dbReference type="NCBIfam" id="TIGR00229">
    <property type="entry name" value="sensory_box"/>
    <property type="match status" value="4"/>
</dbReference>
<evidence type="ECO:0000256" key="8">
    <source>
        <dbReference type="ARBA" id="ARBA00022692"/>
    </source>
</evidence>
<dbReference type="GO" id="GO:0005886">
    <property type="term" value="C:plasma membrane"/>
    <property type="evidence" value="ECO:0007669"/>
    <property type="project" value="UniProtKB-SubCell"/>
</dbReference>
<dbReference type="Pfam" id="PF00512">
    <property type="entry name" value="HisKA"/>
    <property type="match status" value="1"/>
</dbReference>
<evidence type="ECO:0000313" key="24">
    <source>
        <dbReference type="Proteomes" id="UP000248857"/>
    </source>
</evidence>
<dbReference type="OrthoDB" id="9788063at2"/>
<feature type="domain" description="PAS" evidence="20">
    <location>
        <begin position="778"/>
        <end position="853"/>
    </location>
</feature>
<dbReference type="SUPFAM" id="SSF55781">
    <property type="entry name" value="GAF domain-like"/>
    <property type="match status" value="2"/>
</dbReference>
<dbReference type="Proteomes" id="UP000248857">
    <property type="component" value="Unassembled WGS sequence"/>
</dbReference>
<sequence length="1532" mass="171540">MQQILTVSLEQALDRSPLVVSPHTPLADVIDLMSQASSRHQTRIQETVASDLEPMTERQTSCALVLDHSRLVGILTERDIVRLIADYRSLADLTVADVMTREVFTLQLADDLDVFAVLDRMRRHQIRHLPVVDQQGEVLGLLTPRSLRNLLQPADVMRFRKVHEVMNLNVIHAVPTCSVHQITQMMVQHRVSCVVIIESEGSSDSLRPVGIVTERDIVQFQRLGLNLVQTQAEEVMSTPLSLVRPEDSLWTVHQMMQHHRVRRLVVANEQDMLQGIVTQSNLLPMDPAEMYEMLNLLQQQVCQLEIQNRDLLQQRNQELEQVVEERTAKLQRREQILKSLALEVSADTGEDFLRSQLPQLTEALQVDYAHIGRLCDDGSIQTLAAFGNGQIQPNFEYALAGTPCEDVITQKACIHHQGVQALFPDDPMLRDDQIEGYFGTPLLNTAGQVMGLIVALSRQPQSDLDLIEEGLTAFAIWTSAELERQEAESERQRFFTLSLDLLCVAGLDGYFKQINPAFERILGYSDAELMAEPFLDFVHPDDRAATLQEMEQLGSGVDTIAFENRYRCQDGSYRWFLWNTTPDLEQKLLYATARDITDRKQMEQSLVQKAKQQATVAKLGQLALASKDLDQLMDEVVVEIASTLDVEYCKVLKLLPDGESMLLKAGVGWQAGLVGQAVIGTDADSQAGYTLRSDHPVIVANLQTETRFSGPPLLIKHNVISGMSVIVQGQHKIYGVIGAHTVKHRLFSQNDIDFLQSVANLLSQTLERVQADQIVRQSEANYRTLTENLPGIVYRVFPEEQHGMVFLNNQCQTLTGYSTEELSSGEVCSIDPLIVPEDRPHVIATVKKAVAHQMPFLVEYRIKDRADNIRYFWEKGQPIPARESQPPYIDGVIFDVTERKQAELAQLESQERLNSILSSLQDAIWSIASDTSEVLYLSPAAETIYDRPRTEFYETSKLWEQVVHPEDRDRFKDSDQVLRETGSAECEYRIVRPDGTVRWLRERAKVIYDADGGPIRMDGVVTDITDRKQAQLQVREQAALLDVATDAILVRSMDDEIKFWNQGATKIYGWTEEEALGQNANQLLYSETVDGEELIQADLQRLGSWQGERKQVTKVGQEITVMSRWTLVQDDQENPRFILTVNTDITTQKQLEAQFLRAQRLESIGTLASGIAHDLNNILTPIYGVAQLLPLLLPNASEQIQHQFEIIQKSSKRGTDIIEQVLSFSRGAEGDRTALNVKHLISEIRTFVHRTFPKSLEMSVNIADELWSVKGDATQLYQVLMNLFVNARDAMPEGGTLTVTAQNLNMDQALATGHIEAQVGAYIKVTVADTGIGIPIEQQEHIFEPFFSTKQATGGTGLGLSTVYSIIQSHGGFITVDSKVNKGTLFSVYLPAIEAEEGIEAEATNLPSGKGELILVVDDEAPIRDVTRSVLEQYNYRALVAADGVDAIAQYAEHKTEINVVLMDMNMPALDGATTIRTMQKINPQLRVIIVSGSPIDEQITVSIGESIKGLLQKPYSAEALLQTLQGVLEAK</sequence>
<dbReference type="Pfam" id="PF00989">
    <property type="entry name" value="PAS"/>
    <property type="match status" value="1"/>
</dbReference>
<evidence type="ECO:0000256" key="11">
    <source>
        <dbReference type="ARBA" id="ARBA00022777"/>
    </source>
</evidence>
<keyword evidence="8" id="KW-0812">Transmembrane</keyword>
<dbReference type="InterPro" id="IPR029016">
    <property type="entry name" value="GAF-like_dom_sf"/>
</dbReference>
<dbReference type="CDD" id="cd00082">
    <property type="entry name" value="HisKA"/>
    <property type="match status" value="1"/>
</dbReference>
<evidence type="ECO:0000256" key="2">
    <source>
        <dbReference type="ARBA" id="ARBA00004429"/>
    </source>
</evidence>
<feature type="domain" description="CBS" evidence="22">
    <location>
        <begin position="99"/>
        <end position="157"/>
    </location>
</feature>
<dbReference type="InterPro" id="IPR001610">
    <property type="entry name" value="PAC"/>
</dbReference>
<dbReference type="PANTHER" id="PTHR43304:SF1">
    <property type="entry name" value="PAC DOMAIN-CONTAINING PROTEIN"/>
    <property type="match status" value="1"/>
</dbReference>
<dbReference type="Gene3D" id="3.40.50.2300">
    <property type="match status" value="1"/>
</dbReference>
<feature type="domain" description="PAS" evidence="20">
    <location>
        <begin position="1033"/>
        <end position="1087"/>
    </location>
</feature>
<evidence type="ECO:0000259" key="19">
    <source>
        <dbReference type="PROSITE" id="PS50110"/>
    </source>
</evidence>
<feature type="domain" description="Response regulatory" evidence="19">
    <location>
        <begin position="1413"/>
        <end position="1529"/>
    </location>
</feature>
<dbReference type="InterPro" id="IPR000700">
    <property type="entry name" value="PAS-assoc_C"/>
</dbReference>
<keyword evidence="17" id="KW-0175">Coiled coil</keyword>
<evidence type="ECO:0000313" key="23">
    <source>
        <dbReference type="EMBL" id="PZD71173.1"/>
    </source>
</evidence>
<dbReference type="SMART" id="SM00091">
    <property type="entry name" value="PAS"/>
    <property type="match status" value="4"/>
</dbReference>
<keyword evidence="9" id="KW-0677">Repeat</keyword>
<comment type="catalytic activity">
    <reaction evidence="1">
        <text>ATP + protein L-histidine = ADP + protein N-phospho-L-histidine.</text>
        <dbReference type="EC" id="2.7.13.3"/>
    </reaction>
</comment>
<dbReference type="PRINTS" id="PR00344">
    <property type="entry name" value="BCTRLSENSOR"/>
</dbReference>
<dbReference type="Gene3D" id="3.30.450.40">
    <property type="match status" value="2"/>
</dbReference>
<dbReference type="Pfam" id="PF02518">
    <property type="entry name" value="HATPase_c"/>
    <property type="match status" value="1"/>
</dbReference>
<evidence type="ECO:0000256" key="1">
    <source>
        <dbReference type="ARBA" id="ARBA00000085"/>
    </source>
</evidence>
<dbReference type="PANTHER" id="PTHR43304">
    <property type="entry name" value="PHYTOCHROME-LIKE PROTEIN CPH1"/>
    <property type="match status" value="1"/>
</dbReference>
<dbReference type="InterPro" id="IPR000644">
    <property type="entry name" value="CBS_dom"/>
</dbReference>
<dbReference type="SUPFAM" id="SSF47384">
    <property type="entry name" value="Homodimeric domain of signal transducing histidine kinase"/>
    <property type="match status" value="1"/>
</dbReference>
<keyword evidence="7" id="KW-0808">Transferase</keyword>
<dbReference type="CDD" id="cd04620">
    <property type="entry name" value="CBS_two-component_sensor_histidine_kinase_repeat1"/>
    <property type="match status" value="1"/>
</dbReference>
<protein>
    <recommendedName>
        <fullName evidence="3">histidine kinase</fullName>
        <ecNumber evidence="3">2.7.13.3</ecNumber>
    </recommendedName>
</protein>
<feature type="domain" description="Histidine kinase" evidence="18">
    <location>
        <begin position="1170"/>
        <end position="1394"/>
    </location>
</feature>
<dbReference type="InterPro" id="IPR003661">
    <property type="entry name" value="HisK_dim/P_dom"/>
</dbReference>
<evidence type="ECO:0000259" key="22">
    <source>
        <dbReference type="PROSITE" id="PS51371"/>
    </source>
</evidence>
<dbReference type="Gene3D" id="3.30.565.10">
    <property type="entry name" value="Histidine kinase-like ATPase, C-terminal domain"/>
    <property type="match status" value="1"/>
</dbReference>
<dbReference type="EC" id="2.7.13.3" evidence="3"/>
<dbReference type="PROSITE" id="PS51371">
    <property type="entry name" value="CBS"/>
    <property type="match status" value="4"/>
</dbReference>
<keyword evidence="14" id="KW-0472">Membrane</keyword>
<dbReference type="InterPro" id="IPR013655">
    <property type="entry name" value="PAS_fold_3"/>
</dbReference>
<reference evidence="23 24" key="1">
    <citation type="journal article" date="2018" name="Sci. Rep.">
        <title>A novel species of the marine cyanobacterium Acaryochloris with a unique pigment content and lifestyle.</title>
        <authorList>
            <person name="Partensky F."/>
            <person name="Six C."/>
            <person name="Ratin M."/>
            <person name="Garczarek L."/>
            <person name="Vaulot D."/>
            <person name="Probert I."/>
            <person name="Calteau A."/>
            <person name="Gourvil P."/>
            <person name="Marie D."/>
            <person name="Grebert T."/>
            <person name="Bouchier C."/>
            <person name="Le Panse S."/>
            <person name="Gachenot M."/>
            <person name="Rodriguez F."/>
            <person name="Garrido J.L."/>
        </authorList>
    </citation>
    <scope>NUCLEOTIDE SEQUENCE [LARGE SCALE GENOMIC DNA]</scope>
    <source>
        <strain evidence="23 24">RCC1774</strain>
    </source>
</reference>
<comment type="subcellular location">
    <subcellularLocation>
        <location evidence="2">Cell inner membrane</location>
        <topology evidence="2">Multi-pass membrane protein</topology>
    </subcellularLocation>
</comment>
<dbReference type="SUPFAM" id="SSF55874">
    <property type="entry name" value="ATPase domain of HSP90 chaperone/DNA topoisomerase II/histidine kinase"/>
    <property type="match status" value="1"/>
</dbReference>
<feature type="domain" description="PAC" evidence="21">
    <location>
        <begin position="560"/>
        <end position="608"/>
    </location>
</feature>
<feature type="domain" description="PAS" evidence="20">
    <location>
        <begin position="909"/>
        <end position="985"/>
    </location>
</feature>
<dbReference type="PROSITE" id="PS50109">
    <property type="entry name" value="HIS_KIN"/>
    <property type="match status" value="1"/>
</dbReference>
<evidence type="ECO:0000256" key="7">
    <source>
        <dbReference type="ARBA" id="ARBA00022679"/>
    </source>
</evidence>
<evidence type="ECO:0000256" key="16">
    <source>
        <dbReference type="PROSITE-ProRule" id="PRU00703"/>
    </source>
</evidence>
<keyword evidence="5" id="KW-0997">Cell inner membrane</keyword>
<dbReference type="PROSITE" id="PS50112">
    <property type="entry name" value="PAS"/>
    <property type="match status" value="4"/>
</dbReference>
<evidence type="ECO:0000259" key="20">
    <source>
        <dbReference type="PROSITE" id="PS50112"/>
    </source>
</evidence>
<keyword evidence="10" id="KW-0547">Nucleotide-binding</keyword>
<evidence type="ECO:0000256" key="3">
    <source>
        <dbReference type="ARBA" id="ARBA00012438"/>
    </source>
</evidence>
<evidence type="ECO:0000256" key="4">
    <source>
        <dbReference type="ARBA" id="ARBA00022475"/>
    </source>
</evidence>
<feature type="domain" description="CBS" evidence="22">
    <location>
        <begin position="236"/>
        <end position="292"/>
    </location>
</feature>
<dbReference type="RefSeq" id="WP_110988371.1">
    <property type="nucleotide sequence ID" value="NZ_CAWNWM010000021.1"/>
</dbReference>
<evidence type="ECO:0000256" key="9">
    <source>
        <dbReference type="ARBA" id="ARBA00022737"/>
    </source>
</evidence>
<dbReference type="GO" id="GO:0000166">
    <property type="term" value="F:nucleotide binding"/>
    <property type="evidence" value="ECO:0007669"/>
    <property type="project" value="UniProtKB-KW"/>
</dbReference>
<dbReference type="Gene3D" id="3.10.580.10">
    <property type="entry name" value="CBS-domain"/>
    <property type="match status" value="2"/>
</dbReference>
<feature type="domain" description="PAC" evidence="21">
    <location>
        <begin position="984"/>
        <end position="1036"/>
    </location>
</feature>
<feature type="domain" description="PAS" evidence="20">
    <location>
        <begin position="508"/>
        <end position="552"/>
    </location>
</feature>
<keyword evidence="12" id="KW-1133">Transmembrane helix</keyword>
<evidence type="ECO:0000256" key="14">
    <source>
        <dbReference type="ARBA" id="ARBA00023136"/>
    </source>
</evidence>
<dbReference type="SMART" id="SM00448">
    <property type="entry name" value="REC"/>
    <property type="match status" value="1"/>
</dbReference>
<dbReference type="SUPFAM" id="SSF54631">
    <property type="entry name" value="CBS-domain pair"/>
    <property type="match status" value="2"/>
</dbReference>
<evidence type="ECO:0000256" key="15">
    <source>
        <dbReference type="PROSITE-ProRule" id="PRU00169"/>
    </source>
</evidence>
<evidence type="ECO:0000256" key="10">
    <source>
        <dbReference type="ARBA" id="ARBA00022741"/>
    </source>
</evidence>
<name>A0A2W1JAM1_9CYAN</name>
<evidence type="ECO:0000259" key="18">
    <source>
        <dbReference type="PROSITE" id="PS50109"/>
    </source>
</evidence>
<evidence type="ECO:0000256" key="17">
    <source>
        <dbReference type="SAM" id="Coils"/>
    </source>
</evidence>
<dbReference type="SUPFAM" id="SSF55785">
    <property type="entry name" value="PYP-like sensor domain (PAS domain)"/>
    <property type="match status" value="4"/>
</dbReference>
<dbReference type="InterPro" id="IPR000014">
    <property type="entry name" value="PAS"/>
</dbReference>
<feature type="domain" description="CBS" evidence="22">
    <location>
        <begin position="166"/>
        <end position="227"/>
    </location>
</feature>
<dbReference type="GO" id="GO:0006355">
    <property type="term" value="P:regulation of DNA-templated transcription"/>
    <property type="evidence" value="ECO:0007669"/>
    <property type="project" value="InterPro"/>
</dbReference>
<feature type="coiled-coil region" evidence="17">
    <location>
        <begin position="302"/>
        <end position="329"/>
    </location>
</feature>
<feature type="domain" description="PAC" evidence="21">
    <location>
        <begin position="856"/>
        <end position="908"/>
    </location>
</feature>
<dbReference type="FunFam" id="2.10.70.100:FF:000001">
    <property type="entry name" value="Sensory transduction histidine kinase"/>
    <property type="match status" value="1"/>
</dbReference>
<dbReference type="SMART" id="SM00116">
    <property type="entry name" value="CBS"/>
    <property type="match status" value="4"/>
</dbReference>
<dbReference type="EMBL" id="PQWO01000021">
    <property type="protein sequence ID" value="PZD71173.1"/>
    <property type="molecule type" value="Genomic_DNA"/>
</dbReference>
<dbReference type="SMART" id="SM00387">
    <property type="entry name" value="HATPase_c"/>
    <property type="match status" value="1"/>
</dbReference>
<dbReference type="InterPro" id="IPR005467">
    <property type="entry name" value="His_kinase_dom"/>
</dbReference>
<dbReference type="Pfam" id="PF00571">
    <property type="entry name" value="CBS"/>
    <property type="match status" value="4"/>
</dbReference>
<dbReference type="SMART" id="SM00065">
    <property type="entry name" value="GAF"/>
    <property type="match status" value="2"/>
</dbReference>
<feature type="modified residue" description="4-aspartylphosphate" evidence="15">
    <location>
        <position position="1464"/>
    </location>
</feature>
<organism evidence="23 24">
    <name type="scientific">Acaryochloris thomasi RCC1774</name>
    <dbReference type="NCBI Taxonomy" id="1764569"/>
    <lineage>
        <taxon>Bacteria</taxon>
        <taxon>Bacillati</taxon>
        <taxon>Cyanobacteriota</taxon>
        <taxon>Cyanophyceae</taxon>
        <taxon>Acaryochloridales</taxon>
        <taxon>Acaryochloridaceae</taxon>
        <taxon>Acaryochloris</taxon>
        <taxon>Acaryochloris thomasi</taxon>
    </lineage>
</organism>
<comment type="caution">
    <text evidence="23">The sequence shown here is derived from an EMBL/GenBank/DDBJ whole genome shotgun (WGS) entry which is preliminary data.</text>
</comment>
<dbReference type="SMART" id="SM00086">
    <property type="entry name" value="PAC"/>
    <property type="match status" value="4"/>
</dbReference>
<dbReference type="Pfam" id="PF00072">
    <property type="entry name" value="Response_reg"/>
    <property type="match status" value="1"/>
</dbReference>
<keyword evidence="6 15" id="KW-0597">Phosphoprotein</keyword>
<dbReference type="Pfam" id="PF08447">
    <property type="entry name" value="PAS_3"/>
    <property type="match status" value="3"/>
</dbReference>
<gene>
    <name evidence="23" type="primary">cckA_2</name>
    <name evidence="23" type="ORF">C1752_07901</name>
</gene>
<accession>A0A2W1JAM1</accession>
<evidence type="ECO:0000256" key="13">
    <source>
        <dbReference type="ARBA" id="ARBA00023012"/>
    </source>
</evidence>
<dbReference type="InterPro" id="IPR036890">
    <property type="entry name" value="HATPase_C_sf"/>
</dbReference>
<dbReference type="InterPro" id="IPR046342">
    <property type="entry name" value="CBS_dom_sf"/>
</dbReference>
<dbReference type="InterPro" id="IPR003594">
    <property type="entry name" value="HATPase_dom"/>
</dbReference>
<dbReference type="CDD" id="cd17774">
    <property type="entry name" value="CBS_two-component_sensor_histidine_kinase_repeat2"/>
    <property type="match status" value="1"/>
</dbReference>
<dbReference type="PROSITE" id="PS50113">
    <property type="entry name" value="PAC"/>
    <property type="match status" value="3"/>
</dbReference>
<dbReference type="InterPro" id="IPR013767">
    <property type="entry name" value="PAS_fold"/>
</dbReference>
<dbReference type="InterPro" id="IPR052162">
    <property type="entry name" value="Sensor_kinase/Photoreceptor"/>
</dbReference>
<keyword evidence="16" id="KW-0129">CBS domain</keyword>
<dbReference type="CDD" id="cd00130">
    <property type="entry name" value="PAS"/>
    <property type="match status" value="4"/>
</dbReference>
<dbReference type="Gene3D" id="1.10.287.130">
    <property type="match status" value="1"/>
</dbReference>
<dbReference type="CDD" id="cd17546">
    <property type="entry name" value="REC_hyHK_CKI1_RcsC-like"/>
    <property type="match status" value="1"/>
</dbReference>
<dbReference type="InterPro" id="IPR004358">
    <property type="entry name" value="Sig_transdc_His_kin-like_C"/>
</dbReference>
<dbReference type="SUPFAM" id="SSF52172">
    <property type="entry name" value="CheY-like"/>
    <property type="match status" value="1"/>
</dbReference>
<dbReference type="Gene3D" id="3.30.450.20">
    <property type="entry name" value="PAS domain"/>
    <property type="match status" value="4"/>
</dbReference>
<dbReference type="InterPro" id="IPR011006">
    <property type="entry name" value="CheY-like_superfamily"/>
</dbReference>
<evidence type="ECO:0000256" key="12">
    <source>
        <dbReference type="ARBA" id="ARBA00022989"/>
    </source>
</evidence>
<proteinExistence type="predicted"/>
<dbReference type="InterPro" id="IPR036097">
    <property type="entry name" value="HisK_dim/P_sf"/>
</dbReference>
<dbReference type="InterPro" id="IPR035965">
    <property type="entry name" value="PAS-like_dom_sf"/>
</dbReference>
<evidence type="ECO:0000259" key="21">
    <source>
        <dbReference type="PROSITE" id="PS50113"/>
    </source>
</evidence>
<feature type="domain" description="CBS" evidence="22">
    <location>
        <begin position="13"/>
        <end position="93"/>
    </location>
</feature>
<dbReference type="PROSITE" id="PS50110">
    <property type="entry name" value="RESPONSE_REGULATORY"/>
    <property type="match status" value="1"/>
</dbReference>
<keyword evidence="13" id="KW-0902">Two-component regulatory system</keyword>